<dbReference type="STRING" id="1130080.SAMN04488113_1317"/>
<organism evidence="4 5">
    <name type="scientific">Alkalibacterium gilvum</name>
    <dbReference type="NCBI Taxonomy" id="1130080"/>
    <lineage>
        <taxon>Bacteria</taxon>
        <taxon>Bacillati</taxon>
        <taxon>Bacillota</taxon>
        <taxon>Bacilli</taxon>
        <taxon>Lactobacillales</taxon>
        <taxon>Carnobacteriaceae</taxon>
        <taxon>Alkalibacterium</taxon>
    </lineage>
</organism>
<reference evidence="5" key="1">
    <citation type="submission" date="2016-10" db="EMBL/GenBank/DDBJ databases">
        <authorList>
            <person name="Varghese N."/>
            <person name="Submissions S."/>
        </authorList>
    </citation>
    <scope>NUCLEOTIDE SEQUENCE [LARGE SCALE GENOMIC DNA]</scope>
    <source>
        <strain evidence="5">DSM 25751</strain>
    </source>
</reference>
<evidence type="ECO:0000256" key="2">
    <source>
        <dbReference type="ARBA" id="ARBA00023315"/>
    </source>
</evidence>
<dbReference type="RefSeq" id="WP_091635672.1">
    <property type="nucleotide sequence ID" value="NZ_FNYW01000031.1"/>
</dbReference>
<evidence type="ECO:0000259" key="3">
    <source>
        <dbReference type="PROSITE" id="PS51186"/>
    </source>
</evidence>
<dbReference type="InterPro" id="IPR016181">
    <property type="entry name" value="Acyl_CoA_acyltransferase"/>
</dbReference>
<keyword evidence="2" id="KW-0012">Acyltransferase</keyword>
<proteinExistence type="predicted"/>
<dbReference type="Gene3D" id="3.40.630.30">
    <property type="match status" value="1"/>
</dbReference>
<evidence type="ECO:0000313" key="5">
    <source>
        <dbReference type="Proteomes" id="UP000198564"/>
    </source>
</evidence>
<gene>
    <name evidence="4" type="ORF">SAMN04488113_1317</name>
</gene>
<protein>
    <submittedName>
        <fullName evidence="4">Acetyltransferase (GNAT) family protein</fullName>
    </submittedName>
</protein>
<dbReference type="InterPro" id="IPR000182">
    <property type="entry name" value="GNAT_dom"/>
</dbReference>
<dbReference type="Proteomes" id="UP000198564">
    <property type="component" value="Unassembled WGS sequence"/>
</dbReference>
<dbReference type="AlphaFoldDB" id="A0A1H6UD53"/>
<keyword evidence="5" id="KW-1185">Reference proteome</keyword>
<evidence type="ECO:0000313" key="4">
    <source>
        <dbReference type="EMBL" id="SEI90279.1"/>
    </source>
</evidence>
<dbReference type="SUPFAM" id="SSF55729">
    <property type="entry name" value="Acyl-CoA N-acyltransferases (Nat)"/>
    <property type="match status" value="1"/>
</dbReference>
<keyword evidence="1 4" id="KW-0808">Transferase</keyword>
<dbReference type="PROSITE" id="PS51186">
    <property type="entry name" value="GNAT"/>
    <property type="match status" value="1"/>
</dbReference>
<dbReference type="GO" id="GO:0016747">
    <property type="term" value="F:acyltransferase activity, transferring groups other than amino-acyl groups"/>
    <property type="evidence" value="ECO:0007669"/>
    <property type="project" value="InterPro"/>
</dbReference>
<sequence length="185" mass="21160">MIRDARKEDAEEIVELFKIVLVDMELPIMEIVSWEKLKPVLVEAAKEEKYQISYKNAVVKESEGKIIGFFYGYKGGTASQSYEPIEALFKKYDLPPFDADGEESFEGEWYLDTLVTKKAYRGKGIGKELLEAAFDKARASGMALIGLDVDQVNPRAKALYERMGFEKMDEVVLSNHNYDHMQRKV</sequence>
<feature type="domain" description="N-acetyltransferase" evidence="3">
    <location>
        <begin position="1"/>
        <end position="185"/>
    </location>
</feature>
<dbReference type="PANTHER" id="PTHR43420:SF47">
    <property type="entry name" value="N-ACETYLTRANSFERASE DOMAIN-CONTAINING PROTEIN"/>
    <property type="match status" value="1"/>
</dbReference>
<dbReference type="InterPro" id="IPR050680">
    <property type="entry name" value="YpeA/RimI_acetyltransf"/>
</dbReference>
<dbReference type="PANTHER" id="PTHR43420">
    <property type="entry name" value="ACETYLTRANSFERASE"/>
    <property type="match status" value="1"/>
</dbReference>
<dbReference type="Pfam" id="PF00583">
    <property type="entry name" value="Acetyltransf_1"/>
    <property type="match status" value="1"/>
</dbReference>
<dbReference type="CDD" id="cd04301">
    <property type="entry name" value="NAT_SF"/>
    <property type="match status" value="1"/>
</dbReference>
<accession>A0A1H6UD53</accession>
<evidence type="ECO:0000256" key="1">
    <source>
        <dbReference type="ARBA" id="ARBA00022679"/>
    </source>
</evidence>
<name>A0A1H6UD53_9LACT</name>
<dbReference type="EMBL" id="FNYW01000031">
    <property type="protein sequence ID" value="SEI90279.1"/>
    <property type="molecule type" value="Genomic_DNA"/>
</dbReference>
<dbReference type="OrthoDB" id="5319888at2"/>